<accession>A0ABD2W9F5</accession>
<comment type="caution">
    <text evidence="1">The sequence shown here is derived from an EMBL/GenBank/DDBJ whole genome shotgun (WGS) entry which is preliminary data.</text>
</comment>
<proteinExistence type="predicted"/>
<reference evidence="1 2" key="1">
    <citation type="journal article" date="2024" name="bioRxiv">
        <title>A reference genome for Trichogramma kaykai: A tiny desert-dwelling parasitoid wasp with competing sex-ratio distorters.</title>
        <authorList>
            <person name="Culotta J."/>
            <person name="Lindsey A.R."/>
        </authorList>
    </citation>
    <scope>NUCLEOTIDE SEQUENCE [LARGE SCALE GENOMIC DNA]</scope>
    <source>
        <strain evidence="1 2">KSX58</strain>
    </source>
</reference>
<dbReference type="PANTHER" id="PTHR38681:SF1">
    <property type="entry name" value="RETROVIRUS-RELATED POL POLYPROTEIN FROM TRANSPOSON 412-LIKE PROTEIN"/>
    <property type="match status" value="1"/>
</dbReference>
<name>A0ABD2W9F5_9HYME</name>
<keyword evidence="2" id="KW-1185">Reference proteome</keyword>
<evidence type="ECO:0000313" key="2">
    <source>
        <dbReference type="Proteomes" id="UP001627154"/>
    </source>
</evidence>
<evidence type="ECO:0000313" key="1">
    <source>
        <dbReference type="EMBL" id="KAL3389541.1"/>
    </source>
</evidence>
<protein>
    <submittedName>
        <fullName evidence="1">Uncharacterized protein</fullName>
    </submittedName>
</protein>
<dbReference type="Proteomes" id="UP001627154">
    <property type="component" value="Unassembled WGS sequence"/>
</dbReference>
<organism evidence="1 2">
    <name type="scientific">Trichogramma kaykai</name>
    <dbReference type="NCBI Taxonomy" id="54128"/>
    <lineage>
        <taxon>Eukaryota</taxon>
        <taxon>Metazoa</taxon>
        <taxon>Ecdysozoa</taxon>
        <taxon>Arthropoda</taxon>
        <taxon>Hexapoda</taxon>
        <taxon>Insecta</taxon>
        <taxon>Pterygota</taxon>
        <taxon>Neoptera</taxon>
        <taxon>Endopterygota</taxon>
        <taxon>Hymenoptera</taxon>
        <taxon>Apocrita</taxon>
        <taxon>Proctotrupomorpha</taxon>
        <taxon>Chalcidoidea</taxon>
        <taxon>Trichogrammatidae</taxon>
        <taxon>Trichogramma</taxon>
    </lineage>
</organism>
<dbReference type="AlphaFoldDB" id="A0ABD2W9F5"/>
<sequence>MSTASELVYGEELRLPGEMLKTSTPARITDPASLLHRLRAIFHRSKPVPASRHCKPHVFVFQDLRDCDYVFLRDDKILKALVNTPFTGPWKVLERTEKIFKINIRGKAVTVSIDRLKPAYVLDNNLCATSVDNPDPDTTSAVSCASQLSSSTDNRTTRHVHFNI</sequence>
<gene>
    <name evidence="1" type="ORF">TKK_015748</name>
</gene>
<dbReference type="PANTHER" id="PTHR38681">
    <property type="entry name" value="RETROVIRUS-RELATED POL POLYPROTEIN FROM TRANSPOSON 412-LIKE PROTEIN-RELATED"/>
    <property type="match status" value="1"/>
</dbReference>
<dbReference type="EMBL" id="JBJJXI010000123">
    <property type="protein sequence ID" value="KAL3389541.1"/>
    <property type="molecule type" value="Genomic_DNA"/>
</dbReference>